<evidence type="ECO:0000313" key="1">
    <source>
        <dbReference type="EMBL" id="MPC11729.1"/>
    </source>
</evidence>
<keyword evidence="2" id="KW-1185">Reference proteome</keyword>
<evidence type="ECO:0000313" key="2">
    <source>
        <dbReference type="Proteomes" id="UP000324222"/>
    </source>
</evidence>
<comment type="caution">
    <text evidence="1">The sequence shown here is derived from an EMBL/GenBank/DDBJ whole genome shotgun (WGS) entry which is preliminary data.</text>
</comment>
<dbReference type="EMBL" id="VSRR010000178">
    <property type="protein sequence ID" value="MPC11729.1"/>
    <property type="molecule type" value="Genomic_DNA"/>
</dbReference>
<proteinExistence type="predicted"/>
<accession>A0A5B7CQF9</accession>
<sequence>MEVERVRWKKLVGGRRVGVKWDVTVQWWNEGEQWRSGEVDRYGLKCKGYEFRFASVTPRLRSGKKVVCLASRFSAQVAAVLWRRLQIFAWRACAFVEPAFTCR</sequence>
<reference evidence="1 2" key="1">
    <citation type="submission" date="2019-05" db="EMBL/GenBank/DDBJ databases">
        <title>Another draft genome of Portunus trituberculatus and its Hox gene families provides insights of decapod evolution.</title>
        <authorList>
            <person name="Jeong J.-H."/>
            <person name="Song I."/>
            <person name="Kim S."/>
            <person name="Choi T."/>
            <person name="Kim D."/>
            <person name="Ryu S."/>
            <person name="Kim W."/>
        </authorList>
    </citation>
    <scope>NUCLEOTIDE SEQUENCE [LARGE SCALE GENOMIC DNA]</scope>
    <source>
        <tissue evidence="1">Muscle</tissue>
    </source>
</reference>
<dbReference type="AlphaFoldDB" id="A0A5B7CQF9"/>
<name>A0A5B7CQF9_PORTR</name>
<dbReference type="Proteomes" id="UP000324222">
    <property type="component" value="Unassembled WGS sequence"/>
</dbReference>
<organism evidence="1 2">
    <name type="scientific">Portunus trituberculatus</name>
    <name type="common">Swimming crab</name>
    <name type="synonym">Neptunus trituberculatus</name>
    <dbReference type="NCBI Taxonomy" id="210409"/>
    <lineage>
        <taxon>Eukaryota</taxon>
        <taxon>Metazoa</taxon>
        <taxon>Ecdysozoa</taxon>
        <taxon>Arthropoda</taxon>
        <taxon>Crustacea</taxon>
        <taxon>Multicrustacea</taxon>
        <taxon>Malacostraca</taxon>
        <taxon>Eumalacostraca</taxon>
        <taxon>Eucarida</taxon>
        <taxon>Decapoda</taxon>
        <taxon>Pleocyemata</taxon>
        <taxon>Brachyura</taxon>
        <taxon>Eubrachyura</taxon>
        <taxon>Portunoidea</taxon>
        <taxon>Portunidae</taxon>
        <taxon>Portuninae</taxon>
        <taxon>Portunus</taxon>
    </lineage>
</organism>
<gene>
    <name evidence="1" type="ORF">E2C01_004403</name>
</gene>
<protein>
    <submittedName>
        <fullName evidence="1">Uncharacterized protein</fullName>
    </submittedName>
</protein>